<name>A0ABR6ZQJ6_9BURK</name>
<reference evidence="1 2" key="1">
    <citation type="submission" date="2020-08" db="EMBL/GenBank/DDBJ databases">
        <title>Novel species isolated from subtropical streams in China.</title>
        <authorList>
            <person name="Lu H."/>
        </authorList>
    </citation>
    <scope>NUCLEOTIDE SEQUENCE [LARGE SCALE GENOMIC DNA]</scope>
    <source>
        <strain evidence="1 2">CY18W</strain>
    </source>
</reference>
<gene>
    <name evidence="1" type="ORF">H8L32_10375</name>
</gene>
<comment type="caution">
    <text evidence="1">The sequence shown here is derived from an EMBL/GenBank/DDBJ whole genome shotgun (WGS) entry which is preliminary data.</text>
</comment>
<sequence length="229" mass="26154">MSLGIKYEGISHQTKTIPNDGHPYEITGFNFNTTEVEYETLLASKESVQAFGMTLLHSGECLRFEYEGLIMAQYTYGKWAGYQSPYLGGARRRELLTYNPTDLEFHDFPHVFFSQDERPLVISVARWRPYVQEICLADLWVQPGDAIVLPPKTRPTRPDDDLPEPEKRRIIIDLHGNRNSALACWRDDKPALTTTTILGNANTMQTRAPNYHEETHPTRHGHAGIRPAE</sequence>
<accession>A0ABR6ZQJ6</accession>
<evidence type="ECO:0000313" key="1">
    <source>
        <dbReference type="EMBL" id="MBC3917879.1"/>
    </source>
</evidence>
<dbReference type="EMBL" id="JACOGF010000004">
    <property type="protein sequence ID" value="MBC3917879.1"/>
    <property type="molecule type" value="Genomic_DNA"/>
</dbReference>
<dbReference type="Proteomes" id="UP000650424">
    <property type="component" value="Unassembled WGS sequence"/>
</dbReference>
<organism evidence="1 2">
    <name type="scientific">Undibacterium hunanense</name>
    <dbReference type="NCBI Taxonomy" id="2762292"/>
    <lineage>
        <taxon>Bacteria</taxon>
        <taxon>Pseudomonadati</taxon>
        <taxon>Pseudomonadota</taxon>
        <taxon>Betaproteobacteria</taxon>
        <taxon>Burkholderiales</taxon>
        <taxon>Oxalobacteraceae</taxon>
        <taxon>Undibacterium</taxon>
    </lineage>
</organism>
<evidence type="ECO:0000313" key="2">
    <source>
        <dbReference type="Proteomes" id="UP000650424"/>
    </source>
</evidence>
<protein>
    <submittedName>
        <fullName evidence="1">Uncharacterized protein</fullName>
    </submittedName>
</protein>
<keyword evidence="2" id="KW-1185">Reference proteome</keyword>
<proteinExistence type="predicted"/>